<dbReference type="Gene3D" id="1.10.10.10">
    <property type="entry name" value="Winged helix-like DNA-binding domain superfamily/Winged helix DNA-binding domain"/>
    <property type="match status" value="1"/>
</dbReference>
<reference evidence="6 7" key="1">
    <citation type="submission" date="2019-02" db="EMBL/GenBank/DDBJ databases">
        <title>Genomic Encyclopedia of Type Strains, Phase IV (KMG-IV): sequencing the most valuable type-strain genomes for metagenomic binning, comparative biology and taxonomic classification.</title>
        <authorList>
            <person name="Goeker M."/>
        </authorList>
    </citation>
    <scope>NUCLEOTIDE SEQUENCE [LARGE SCALE GENOMIC DNA]</scope>
    <source>
        <strain evidence="6 7">DSM 18116</strain>
    </source>
</reference>
<dbReference type="InterPro" id="IPR000792">
    <property type="entry name" value="Tscrpt_reg_LuxR_C"/>
</dbReference>
<keyword evidence="4" id="KW-1133">Transmembrane helix</keyword>
<evidence type="ECO:0000256" key="2">
    <source>
        <dbReference type="ARBA" id="ARBA00023125"/>
    </source>
</evidence>
<dbReference type="OrthoDB" id="9807565at2"/>
<dbReference type="PRINTS" id="PR00038">
    <property type="entry name" value="HTHLUXR"/>
</dbReference>
<dbReference type="RefSeq" id="WP_130544184.1">
    <property type="nucleotide sequence ID" value="NZ_CP042431.1"/>
</dbReference>
<evidence type="ECO:0000313" key="6">
    <source>
        <dbReference type="EMBL" id="RZS65526.1"/>
    </source>
</evidence>
<organism evidence="6 7">
    <name type="scientific">Pseudobacter ginsenosidimutans</name>
    <dbReference type="NCBI Taxonomy" id="661488"/>
    <lineage>
        <taxon>Bacteria</taxon>
        <taxon>Pseudomonadati</taxon>
        <taxon>Bacteroidota</taxon>
        <taxon>Chitinophagia</taxon>
        <taxon>Chitinophagales</taxon>
        <taxon>Chitinophagaceae</taxon>
        <taxon>Pseudobacter</taxon>
    </lineage>
</organism>
<evidence type="ECO:0000313" key="7">
    <source>
        <dbReference type="Proteomes" id="UP000293874"/>
    </source>
</evidence>
<dbReference type="SUPFAM" id="SSF46894">
    <property type="entry name" value="C-terminal effector domain of the bipartite response regulators"/>
    <property type="match status" value="1"/>
</dbReference>
<feature type="domain" description="HTH luxR-type" evidence="5">
    <location>
        <begin position="88"/>
        <end position="153"/>
    </location>
</feature>
<dbReference type="PROSITE" id="PS50043">
    <property type="entry name" value="HTH_LUXR_2"/>
    <property type="match status" value="1"/>
</dbReference>
<dbReference type="Pfam" id="PF00196">
    <property type="entry name" value="GerE"/>
    <property type="match status" value="1"/>
</dbReference>
<dbReference type="PROSITE" id="PS00622">
    <property type="entry name" value="HTH_LUXR_1"/>
    <property type="match status" value="1"/>
</dbReference>
<dbReference type="InterPro" id="IPR036388">
    <property type="entry name" value="WH-like_DNA-bd_sf"/>
</dbReference>
<feature type="transmembrane region" description="Helical" evidence="4">
    <location>
        <begin position="42"/>
        <end position="60"/>
    </location>
</feature>
<evidence type="ECO:0000256" key="1">
    <source>
        <dbReference type="ARBA" id="ARBA00023015"/>
    </source>
</evidence>
<keyword evidence="7" id="KW-1185">Reference proteome</keyword>
<feature type="transmembrane region" description="Helical" evidence="4">
    <location>
        <begin position="12"/>
        <end position="30"/>
    </location>
</feature>
<dbReference type="Proteomes" id="UP000293874">
    <property type="component" value="Unassembled WGS sequence"/>
</dbReference>
<accession>A0A4Q7MBW7</accession>
<dbReference type="EMBL" id="SGXA01000005">
    <property type="protein sequence ID" value="RZS65526.1"/>
    <property type="molecule type" value="Genomic_DNA"/>
</dbReference>
<dbReference type="GO" id="GO:0006355">
    <property type="term" value="P:regulation of DNA-templated transcription"/>
    <property type="evidence" value="ECO:0007669"/>
    <property type="project" value="InterPro"/>
</dbReference>
<keyword evidence="1" id="KW-0805">Transcription regulation</keyword>
<dbReference type="CDD" id="cd06170">
    <property type="entry name" value="LuxR_C_like"/>
    <property type="match status" value="1"/>
</dbReference>
<keyword evidence="4" id="KW-0472">Membrane</keyword>
<dbReference type="InterPro" id="IPR016032">
    <property type="entry name" value="Sig_transdc_resp-reg_C-effctor"/>
</dbReference>
<protein>
    <submittedName>
        <fullName evidence="6">Regulatory LuxR family protein</fullName>
    </submittedName>
</protein>
<evidence type="ECO:0000259" key="5">
    <source>
        <dbReference type="PROSITE" id="PS50043"/>
    </source>
</evidence>
<keyword evidence="4" id="KW-0812">Transmembrane</keyword>
<dbReference type="SMART" id="SM00421">
    <property type="entry name" value="HTH_LUXR"/>
    <property type="match status" value="1"/>
</dbReference>
<dbReference type="PANTHER" id="PTHR44688">
    <property type="entry name" value="DNA-BINDING TRANSCRIPTIONAL ACTIVATOR DEVR_DOSR"/>
    <property type="match status" value="1"/>
</dbReference>
<proteinExistence type="predicted"/>
<evidence type="ECO:0000256" key="3">
    <source>
        <dbReference type="ARBA" id="ARBA00023163"/>
    </source>
</evidence>
<dbReference type="AlphaFoldDB" id="A0A4Q7MBW7"/>
<comment type="caution">
    <text evidence="6">The sequence shown here is derived from an EMBL/GenBank/DDBJ whole genome shotgun (WGS) entry which is preliminary data.</text>
</comment>
<sequence length="156" mass="17336">MLLRLLKQNKLTFLYGASLAVLLFLLKWLELKLLILNNSLEIYIGAIAILFTLLGIWLAGKLSSPRKKGPEIISAASPLIAASPLNQSAINALGLSKRELEVLQGMAEGLSNQEIADRLFVSLNTIKTHNSRLFEKLDVKRRTQAVEKAKRLQMIS</sequence>
<dbReference type="GO" id="GO:0003677">
    <property type="term" value="F:DNA binding"/>
    <property type="evidence" value="ECO:0007669"/>
    <property type="project" value="UniProtKB-KW"/>
</dbReference>
<dbReference type="PANTHER" id="PTHR44688:SF16">
    <property type="entry name" value="DNA-BINDING TRANSCRIPTIONAL ACTIVATOR DEVR_DOSR"/>
    <property type="match status" value="1"/>
</dbReference>
<keyword evidence="3" id="KW-0804">Transcription</keyword>
<name>A0A4Q7MBW7_9BACT</name>
<keyword evidence="2" id="KW-0238">DNA-binding</keyword>
<evidence type="ECO:0000256" key="4">
    <source>
        <dbReference type="SAM" id="Phobius"/>
    </source>
</evidence>
<gene>
    <name evidence="6" type="ORF">EV199_5700</name>
</gene>